<evidence type="ECO:0000313" key="1">
    <source>
        <dbReference type="EMBL" id="MCD9644598.1"/>
    </source>
</evidence>
<organism evidence="1 2">
    <name type="scientific">Datura stramonium</name>
    <name type="common">Jimsonweed</name>
    <name type="synonym">Common thornapple</name>
    <dbReference type="NCBI Taxonomy" id="4076"/>
    <lineage>
        <taxon>Eukaryota</taxon>
        <taxon>Viridiplantae</taxon>
        <taxon>Streptophyta</taxon>
        <taxon>Embryophyta</taxon>
        <taxon>Tracheophyta</taxon>
        <taxon>Spermatophyta</taxon>
        <taxon>Magnoliopsida</taxon>
        <taxon>eudicotyledons</taxon>
        <taxon>Gunneridae</taxon>
        <taxon>Pentapetalae</taxon>
        <taxon>asterids</taxon>
        <taxon>lamiids</taxon>
        <taxon>Solanales</taxon>
        <taxon>Solanaceae</taxon>
        <taxon>Solanoideae</taxon>
        <taxon>Datureae</taxon>
        <taxon>Datura</taxon>
    </lineage>
</organism>
<name>A0ABS8VC44_DATST</name>
<comment type="caution">
    <text evidence="1">The sequence shown here is derived from an EMBL/GenBank/DDBJ whole genome shotgun (WGS) entry which is preliminary data.</text>
</comment>
<reference evidence="1 2" key="1">
    <citation type="journal article" date="2021" name="BMC Genomics">
        <title>Datura genome reveals duplications of psychoactive alkaloid biosynthetic genes and high mutation rate following tissue culture.</title>
        <authorList>
            <person name="Rajewski A."/>
            <person name="Carter-House D."/>
            <person name="Stajich J."/>
            <person name="Litt A."/>
        </authorList>
    </citation>
    <scope>NUCLEOTIDE SEQUENCE [LARGE SCALE GENOMIC DNA]</scope>
    <source>
        <strain evidence="1">AR-01</strain>
    </source>
</reference>
<gene>
    <name evidence="1" type="ORF">HAX54_032953</name>
</gene>
<sequence length="79" mass="9146">MKKVVKGWCYGFTCKQRQGGSDFKQRVQKVEKGSATRSLDPRAPPARRFRAQAVEEHGIKWFNAQKEAKYYPEIWIGEG</sequence>
<proteinExistence type="predicted"/>
<evidence type="ECO:0000313" key="2">
    <source>
        <dbReference type="Proteomes" id="UP000823775"/>
    </source>
</evidence>
<dbReference type="EMBL" id="JACEIK010004204">
    <property type="protein sequence ID" value="MCD9644598.1"/>
    <property type="molecule type" value="Genomic_DNA"/>
</dbReference>
<dbReference type="Proteomes" id="UP000823775">
    <property type="component" value="Unassembled WGS sequence"/>
</dbReference>
<keyword evidence="2" id="KW-1185">Reference proteome</keyword>
<protein>
    <submittedName>
        <fullName evidence="1">Uncharacterized protein</fullName>
    </submittedName>
</protein>
<accession>A0ABS8VC44</accession>